<dbReference type="AlphaFoldDB" id="A0A2P8I5L1"/>
<comment type="caution">
    <text evidence="2">The sequence shown here is derived from an EMBL/GenBank/DDBJ whole genome shotgun (WGS) entry which is preliminary data.</text>
</comment>
<dbReference type="InterPro" id="IPR036291">
    <property type="entry name" value="NAD(P)-bd_dom_sf"/>
</dbReference>
<dbReference type="GO" id="GO:0004029">
    <property type="term" value="F:aldehyde dehydrogenase (NAD+) activity"/>
    <property type="evidence" value="ECO:0007669"/>
    <property type="project" value="TreeGrafter"/>
</dbReference>
<protein>
    <submittedName>
        <fullName evidence="2">Nucleoside-diphosphate-sugar epimerase</fullName>
    </submittedName>
</protein>
<dbReference type="Gene3D" id="3.40.50.720">
    <property type="entry name" value="NAD(P)-binding Rossmann-like Domain"/>
    <property type="match status" value="1"/>
</dbReference>
<evidence type="ECO:0000313" key="3">
    <source>
        <dbReference type="Proteomes" id="UP000241118"/>
    </source>
</evidence>
<sequence length="341" mass="36033">MRVVVTGASGNVGTALRRVLADAGDSVVGIARRIPVRSPGWVTCDVGAPAAEVVLSRAFAGADAVVHLAWAVQPTPGEPDMRRTNITGSAHVLRAAERAGVPHVVVTSSVAAYTPSAGPVDEEWPCGGVPGSAYSAQKAELERMVTGRAGVAVVRPCAIVQPDAGGEVARWVLSPVLPARVLGRRWLPVPLWRRLRAQVVHAEDVARAIRVVLAHRAGGAFNVAGDPPMGAGELASVFGGFLVPVPLPVLQAVAWPTWRLGVQPVHPGWLRLADQASLVDCSRIRALGWEPRHAPREALAEFVAAVAEGRGTWGPLAPREVGRWHRFGFGRPVHQSQGDVR</sequence>
<dbReference type="Pfam" id="PF01370">
    <property type="entry name" value="Epimerase"/>
    <property type="match status" value="1"/>
</dbReference>
<reference evidence="2 3" key="1">
    <citation type="submission" date="2018-03" db="EMBL/GenBank/DDBJ databases">
        <title>Genomic Encyclopedia of Type Strains, Phase III (KMG-III): the genomes of soil and plant-associated and newly described type strains.</title>
        <authorList>
            <person name="Whitman W."/>
        </authorList>
    </citation>
    <scope>NUCLEOTIDE SEQUENCE [LARGE SCALE GENOMIC DNA]</scope>
    <source>
        <strain evidence="2 3">CGMCC 4.7097</strain>
    </source>
</reference>
<dbReference type="EMBL" id="PYAX01000008">
    <property type="protein sequence ID" value="PSL53748.1"/>
    <property type="molecule type" value="Genomic_DNA"/>
</dbReference>
<evidence type="ECO:0000313" key="2">
    <source>
        <dbReference type="EMBL" id="PSL53748.1"/>
    </source>
</evidence>
<dbReference type="SUPFAM" id="SSF51735">
    <property type="entry name" value="NAD(P)-binding Rossmann-fold domains"/>
    <property type="match status" value="1"/>
</dbReference>
<name>A0A2P8I5L1_SACCR</name>
<dbReference type="PANTHER" id="PTHR48079">
    <property type="entry name" value="PROTEIN YEEZ"/>
    <property type="match status" value="1"/>
</dbReference>
<dbReference type="InterPro" id="IPR001509">
    <property type="entry name" value="Epimerase_deHydtase"/>
</dbReference>
<dbReference type="RefSeq" id="WP_106617733.1">
    <property type="nucleotide sequence ID" value="NZ_PYAX01000008.1"/>
</dbReference>
<feature type="domain" description="NAD-dependent epimerase/dehydratase" evidence="1">
    <location>
        <begin position="3"/>
        <end position="224"/>
    </location>
</feature>
<keyword evidence="3" id="KW-1185">Reference proteome</keyword>
<evidence type="ECO:0000259" key="1">
    <source>
        <dbReference type="Pfam" id="PF01370"/>
    </source>
</evidence>
<dbReference type="InterPro" id="IPR051783">
    <property type="entry name" value="NAD(P)-dependent_oxidoreduct"/>
</dbReference>
<dbReference type="Proteomes" id="UP000241118">
    <property type="component" value="Unassembled WGS sequence"/>
</dbReference>
<proteinExistence type="predicted"/>
<dbReference type="PANTHER" id="PTHR48079:SF6">
    <property type="entry name" value="NAD(P)-BINDING DOMAIN-CONTAINING PROTEIN-RELATED"/>
    <property type="match status" value="1"/>
</dbReference>
<gene>
    <name evidence="2" type="ORF">B0I31_108195</name>
</gene>
<dbReference type="GO" id="GO:0005737">
    <property type="term" value="C:cytoplasm"/>
    <property type="evidence" value="ECO:0007669"/>
    <property type="project" value="TreeGrafter"/>
</dbReference>
<dbReference type="OrthoDB" id="3338687at2"/>
<accession>A0A2P8I5L1</accession>
<organism evidence="2 3">
    <name type="scientific">Saccharothrix carnea</name>
    <dbReference type="NCBI Taxonomy" id="1280637"/>
    <lineage>
        <taxon>Bacteria</taxon>
        <taxon>Bacillati</taxon>
        <taxon>Actinomycetota</taxon>
        <taxon>Actinomycetes</taxon>
        <taxon>Pseudonocardiales</taxon>
        <taxon>Pseudonocardiaceae</taxon>
        <taxon>Saccharothrix</taxon>
    </lineage>
</organism>